<proteinExistence type="predicted"/>
<evidence type="ECO:0000313" key="1">
    <source>
        <dbReference type="EMBL" id="GAB16182.1"/>
    </source>
</evidence>
<keyword evidence="2" id="KW-1185">Reference proteome</keyword>
<name>H0QTN1_ARTG1</name>
<sequence>MTLTEAGRYYLGAVCPSNILADKANKVLQTEPLDLAAARKATAALRDGYRTTIEGLSDPAAKWPGSVKTDVATLADNMYVELSSAANVASQTTEANLISAWNAWESSPSAVAQKIRVKLNLPSDTSGSCPAK</sequence>
<organism evidence="1 2">
    <name type="scientific">Arthrobacter globiformis (strain ATCC 8010 / DSM 20124 / JCM 1332 / NBRC 12137 / NCIMB 8907 / NRRL B-2979 / 168)</name>
    <dbReference type="NCBI Taxonomy" id="1077972"/>
    <lineage>
        <taxon>Bacteria</taxon>
        <taxon>Bacillati</taxon>
        <taxon>Actinomycetota</taxon>
        <taxon>Actinomycetes</taxon>
        <taxon>Micrococcales</taxon>
        <taxon>Micrococcaceae</taxon>
        <taxon>Arthrobacter</taxon>
    </lineage>
</organism>
<dbReference type="RefSeq" id="WP_003806131.1">
    <property type="nucleotide sequence ID" value="NZ_BAEG01000113.1"/>
</dbReference>
<accession>H0QTN1</accession>
<comment type="caution">
    <text evidence="1">The sequence shown here is derived from an EMBL/GenBank/DDBJ whole genome shotgun (WGS) entry which is preliminary data.</text>
</comment>
<reference evidence="1 2" key="1">
    <citation type="submission" date="2011-12" db="EMBL/GenBank/DDBJ databases">
        <title>Whole genome shotgun sequence of Arthrobacter globiformis NBRC 12137.</title>
        <authorList>
            <person name="Miyazawa S."/>
            <person name="Hosoyama A."/>
            <person name="Tsuchikane K."/>
            <person name="Katsumata H."/>
            <person name="Yamazaki S."/>
            <person name="Fujita N."/>
        </authorList>
    </citation>
    <scope>NUCLEOTIDE SEQUENCE [LARGE SCALE GENOMIC DNA]</scope>
    <source>
        <strain evidence="1 2">NBRC 12137</strain>
    </source>
</reference>
<dbReference type="EMBL" id="BAEG01000113">
    <property type="protein sequence ID" value="GAB16182.1"/>
    <property type="molecule type" value="Genomic_DNA"/>
</dbReference>
<evidence type="ECO:0000313" key="2">
    <source>
        <dbReference type="Proteomes" id="UP000003828"/>
    </source>
</evidence>
<dbReference type="OrthoDB" id="4950392at2"/>
<dbReference type="AlphaFoldDB" id="H0QTN1"/>
<protein>
    <submittedName>
        <fullName evidence="1">Uncharacterized protein</fullName>
    </submittedName>
</protein>
<gene>
    <name evidence="1" type="ORF">ARGLB_113_00380</name>
</gene>
<dbReference type="Proteomes" id="UP000003828">
    <property type="component" value="Unassembled WGS sequence"/>
</dbReference>